<name>A0A518DJG6_9BACT</name>
<keyword evidence="2" id="KW-1185">Reference proteome</keyword>
<dbReference type="EMBL" id="CP036291">
    <property type="protein sequence ID" value="QDU91582.1"/>
    <property type="molecule type" value="Genomic_DNA"/>
</dbReference>
<dbReference type="AlphaFoldDB" id="A0A518DJG6"/>
<gene>
    <name evidence="1" type="ORF">Pla175_50120</name>
</gene>
<organism evidence="1 2">
    <name type="scientific">Pirellulimonas nuda</name>
    <dbReference type="NCBI Taxonomy" id="2528009"/>
    <lineage>
        <taxon>Bacteria</taxon>
        <taxon>Pseudomonadati</taxon>
        <taxon>Planctomycetota</taxon>
        <taxon>Planctomycetia</taxon>
        <taxon>Pirellulales</taxon>
        <taxon>Lacipirellulaceae</taxon>
        <taxon>Pirellulimonas</taxon>
    </lineage>
</organism>
<accession>A0A518DJG6</accession>
<reference evidence="1 2" key="1">
    <citation type="submission" date="2019-02" db="EMBL/GenBank/DDBJ databases">
        <title>Deep-cultivation of Planctomycetes and their phenomic and genomic characterization uncovers novel biology.</title>
        <authorList>
            <person name="Wiegand S."/>
            <person name="Jogler M."/>
            <person name="Boedeker C."/>
            <person name="Pinto D."/>
            <person name="Vollmers J."/>
            <person name="Rivas-Marin E."/>
            <person name="Kohn T."/>
            <person name="Peeters S.H."/>
            <person name="Heuer A."/>
            <person name="Rast P."/>
            <person name="Oberbeckmann S."/>
            <person name="Bunk B."/>
            <person name="Jeske O."/>
            <person name="Meyerdierks A."/>
            <person name="Storesund J.E."/>
            <person name="Kallscheuer N."/>
            <person name="Luecker S."/>
            <person name="Lage O.M."/>
            <person name="Pohl T."/>
            <person name="Merkel B.J."/>
            <person name="Hornburger P."/>
            <person name="Mueller R.-W."/>
            <person name="Bruemmer F."/>
            <person name="Labrenz M."/>
            <person name="Spormann A.M."/>
            <person name="Op den Camp H."/>
            <person name="Overmann J."/>
            <person name="Amann R."/>
            <person name="Jetten M.S.M."/>
            <person name="Mascher T."/>
            <person name="Medema M.H."/>
            <person name="Devos D.P."/>
            <person name="Kaster A.-K."/>
            <person name="Ovreas L."/>
            <person name="Rohde M."/>
            <person name="Galperin M.Y."/>
            <person name="Jogler C."/>
        </authorList>
    </citation>
    <scope>NUCLEOTIDE SEQUENCE [LARGE SCALE GENOMIC DNA]</scope>
    <source>
        <strain evidence="1 2">Pla175</strain>
    </source>
</reference>
<protein>
    <submittedName>
        <fullName evidence="1">Uncharacterized protein</fullName>
    </submittedName>
</protein>
<dbReference type="RefSeq" id="WP_145291750.1">
    <property type="nucleotide sequence ID" value="NZ_CP036291.1"/>
</dbReference>
<sequence length="295" mass="32321">MKIARFWVRESATSTGGKGRVEQATGWGWSETNEHEARERARSAAQRIADWLAKGKREEAPGGEYAYLTRPAREEIVQELGDDDHPAAVVTRNRYGALVLNTRELMFIDADVPKPPPQPVAAALLGAVRRLFGGAANQPPAADPAELVLDGIRAWSAANPSVALTVYRTAAGFRCVVTNQAISARSELSESILAGLDSDPLYRRLCKSQECFRARLTPKPWRVGLGQPRREFPFEDAAHEAEHRDWVHGYDAACEGFAACARVERLGPEETISALAPLVELHDRMTLCDSGLPLA</sequence>
<evidence type="ECO:0000313" key="1">
    <source>
        <dbReference type="EMBL" id="QDU91582.1"/>
    </source>
</evidence>
<evidence type="ECO:0000313" key="2">
    <source>
        <dbReference type="Proteomes" id="UP000317429"/>
    </source>
</evidence>
<dbReference type="KEGG" id="pnd:Pla175_50120"/>
<dbReference type="Proteomes" id="UP000317429">
    <property type="component" value="Chromosome"/>
</dbReference>
<dbReference type="OrthoDB" id="877274at2"/>
<proteinExistence type="predicted"/>